<dbReference type="RefSeq" id="WP_241060949.1">
    <property type="nucleotide sequence ID" value="NZ_JAKWJU010000002.1"/>
</dbReference>
<feature type="signal peptide" evidence="2">
    <location>
        <begin position="1"/>
        <end position="28"/>
    </location>
</feature>
<gene>
    <name evidence="3" type="ORF">MMA15_17710</name>
</gene>
<comment type="caution">
    <text evidence="3">The sequence shown here is derived from an EMBL/GenBank/DDBJ whole genome shotgun (WGS) entry which is preliminary data.</text>
</comment>
<dbReference type="EMBL" id="JAKWJU010000002">
    <property type="protein sequence ID" value="MCH6162152.1"/>
    <property type="molecule type" value="Genomic_DNA"/>
</dbReference>
<feature type="compositionally biased region" description="Low complexity" evidence="1">
    <location>
        <begin position="101"/>
        <end position="117"/>
    </location>
</feature>
<feature type="chain" id="PRO_5046116582" description="Secreted protein" evidence="2">
    <location>
        <begin position="29"/>
        <end position="441"/>
    </location>
</feature>
<evidence type="ECO:0008006" key="5">
    <source>
        <dbReference type="Google" id="ProtNLM"/>
    </source>
</evidence>
<feature type="region of interest" description="Disordered" evidence="1">
    <location>
        <begin position="91"/>
        <end position="117"/>
    </location>
</feature>
<reference evidence="3" key="2">
    <citation type="journal article" date="2023" name="Int. J. Syst. Evol. Microbiol.">
        <title>Streptomyces marispadix sp. nov., isolated from marine beach sediment of the Northern Coast of Portugal.</title>
        <authorList>
            <person name="dos Santos J.D.N."/>
            <person name="Vitorino I.R."/>
            <person name="Kallscheuer N."/>
            <person name="Srivastava A."/>
            <person name="Krautwurst S."/>
            <person name="Marz M."/>
            <person name="Jogler C."/>
            <person name="Lobo Da Cunha A."/>
            <person name="Catita J."/>
            <person name="Goncalves H."/>
            <person name="Gonzalez I."/>
            <person name="Reyes F."/>
            <person name="Lage O.M."/>
        </authorList>
    </citation>
    <scope>NUCLEOTIDE SEQUENCE</scope>
    <source>
        <strain evidence="3">M600PL45_2</strain>
    </source>
</reference>
<evidence type="ECO:0000313" key="4">
    <source>
        <dbReference type="Proteomes" id="UP001166784"/>
    </source>
</evidence>
<keyword evidence="4" id="KW-1185">Reference proteome</keyword>
<reference evidence="3" key="1">
    <citation type="submission" date="2022-03" db="EMBL/GenBank/DDBJ databases">
        <authorList>
            <person name="Santos J.D.N."/>
            <person name="Kallscheuer N."/>
            <person name="Jogler C."/>
            <person name="Lage O.M."/>
        </authorList>
    </citation>
    <scope>NUCLEOTIDE SEQUENCE</scope>
    <source>
        <strain evidence="3">M600PL45_2</strain>
    </source>
</reference>
<name>A0ABS9T0T7_9ACTN</name>
<evidence type="ECO:0000313" key="3">
    <source>
        <dbReference type="EMBL" id="MCH6162152.1"/>
    </source>
</evidence>
<evidence type="ECO:0000256" key="2">
    <source>
        <dbReference type="SAM" id="SignalP"/>
    </source>
</evidence>
<keyword evidence="2" id="KW-0732">Signal</keyword>
<proteinExistence type="predicted"/>
<evidence type="ECO:0000256" key="1">
    <source>
        <dbReference type="SAM" id="MobiDB-lite"/>
    </source>
</evidence>
<sequence>MRKNIRRSLMVAAAASGIWALSTAGASAAELPVSTGTGTTGTVDAVDDAVEEVERAAHNADGTAVGTVGSAKETVTRTPGTVEDVVSGVAGKLPTKGIPENGLPTNTLPTNGLPTGSLPSGSLPSGAAHDVTGPLHGTDAPGAVEGARTAVQHASHHAGQANKAVKEARKDLRSATAGLPAEAALPDLSAVPGEVTRHLPPHTLPAVSVPGAPVVPGLPEPGVPAVPSATGVPSVPGVGSVPATGEIADGLAAAGLRTGRLTAALDGGNAQDTVGEVRRAVSTAHPILDGASGAVLPPVARGRALHVRPAAYQAATDVAVTADHASAATAPFAEAAYVRSQALADEATGGEAGDVTRGVGDFGRGVASDAVPYAHTTGTGLHADAQETASHAVTNVTATVAAPPRQDLTDAANFPGMPATSQFSVVPGVTSVPATSSVPGL</sequence>
<dbReference type="Proteomes" id="UP001166784">
    <property type="component" value="Unassembled WGS sequence"/>
</dbReference>
<organism evidence="3 4">
    <name type="scientific">Streptomyces marispadix</name>
    <dbReference type="NCBI Taxonomy" id="2922868"/>
    <lineage>
        <taxon>Bacteria</taxon>
        <taxon>Bacillati</taxon>
        <taxon>Actinomycetota</taxon>
        <taxon>Actinomycetes</taxon>
        <taxon>Kitasatosporales</taxon>
        <taxon>Streptomycetaceae</taxon>
        <taxon>Streptomyces</taxon>
    </lineage>
</organism>
<protein>
    <recommendedName>
        <fullName evidence="5">Secreted protein</fullName>
    </recommendedName>
</protein>
<accession>A0ABS9T0T7</accession>